<dbReference type="AlphaFoldDB" id="A0A9J7LQE4"/>
<dbReference type="KEGG" id="bfo:118422688"/>
<evidence type="ECO:0000313" key="10">
    <source>
        <dbReference type="Proteomes" id="UP000001554"/>
    </source>
</evidence>
<keyword evidence="6" id="KW-1015">Disulfide bond</keyword>
<dbReference type="InterPro" id="IPR039670">
    <property type="entry name" value="NPC2-like"/>
</dbReference>
<name>A0A9J7LQE4_BRAFL</name>
<evidence type="ECO:0000256" key="2">
    <source>
        <dbReference type="ARBA" id="ARBA00006370"/>
    </source>
</evidence>
<dbReference type="SMART" id="SM00737">
    <property type="entry name" value="ML"/>
    <property type="match status" value="1"/>
</dbReference>
<dbReference type="InterPro" id="IPR003172">
    <property type="entry name" value="ML_dom"/>
</dbReference>
<dbReference type="GO" id="GO:0015918">
    <property type="term" value="P:sterol transport"/>
    <property type="evidence" value="ECO:0000318"/>
    <property type="project" value="GO_Central"/>
</dbReference>
<gene>
    <name evidence="11" type="primary">LOC118422688</name>
</gene>
<comment type="similarity">
    <text evidence="2">Belongs to the NPC2 family.</text>
</comment>
<dbReference type="RefSeq" id="XP_035686280.1">
    <property type="nucleotide sequence ID" value="XM_035830387.1"/>
</dbReference>
<dbReference type="GO" id="GO:0005576">
    <property type="term" value="C:extracellular region"/>
    <property type="evidence" value="ECO:0007669"/>
    <property type="project" value="UniProtKB-SubCell"/>
</dbReference>
<evidence type="ECO:0000313" key="11">
    <source>
        <dbReference type="RefSeq" id="XP_035686280.1"/>
    </source>
</evidence>
<dbReference type="InterPro" id="IPR033916">
    <property type="entry name" value="ML_Npc2-like"/>
</dbReference>
<protein>
    <recommendedName>
        <fullName evidence="3">NPC intracellular cholesterol transporter 2</fullName>
    </recommendedName>
    <alternativeName>
        <fullName evidence="7">Epididymal secretory protein E1</fullName>
    </alternativeName>
</protein>
<dbReference type="Proteomes" id="UP000001554">
    <property type="component" value="Chromosome 1"/>
</dbReference>
<evidence type="ECO:0000256" key="4">
    <source>
        <dbReference type="ARBA" id="ARBA00022525"/>
    </source>
</evidence>
<feature type="chain" id="PRO_5039902931" description="NPC intracellular cholesterol transporter 2" evidence="8">
    <location>
        <begin position="18"/>
        <end position="149"/>
    </location>
</feature>
<dbReference type="GeneID" id="118422688"/>
<dbReference type="OrthoDB" id="6489092at2759"/>
<dbReference type="PANTHER" id="PTHR11306:SF68">
    <property type="entry name" value="NPC INTRACELLULAR CHOLESTEROL TRANSPORTER 2"/>
    <property type="match status" value="1"/>
</dbReference>
<dbReference type="GO" id="GO:0032367">
    <property type="term" value="P:intracellular cholesterol transport"/>
    <property type="evidence" value="ECO:0007669"/>
    <property type="project" value="InterPro"/>
</dbReference>
<dbReference type="Pfam" id="PF02221">
    <property type="entry name" value="E1_DerP2_DerF2"/>
    <property type="match status" value="1"/>
</dbReference>
<evidence type="ECO:0000256" key="5">
    <source>
        <dbReference type="ARBA" id="ARBA00022729"/>
    </source>
</evidence>
<accession>A0A9J7LQE4</accession>
<proteinExistence type="inferred from homology"/>
<dbReference type="Gene3D" id="2.60.40.770">
    <property type="match status" value="1"/>
</dbReference>
<dbReference type="FunFam" id="2.60.40.770:FF:000001">
    <property type="entry name" value="NPC intracellular cholesterol transporter 2"/>
    <property type="match status" value="1"/>
</dbReference>
<comment type="subcellular location">
    <subcellularLocation>
        <location evidence="1">Secreted</location>
    </subcellularLocation>
</comment>
<keyword evidence="10" id="KW-1185">Reference proteome</keyword>
<evidence type="ECO:0000256" key="8">
    <source>
        <dbReference type="SAM" id="SignalP"/>
    </source>
</evidence>
<dbReference type="CDD" id="cd00916">
    <property type="entry name" value="Npc2_like"/>
    <property type="match status" value="1"/>
</dbReference>
<evidence type="ECO:0000256" key="6">
    <source>
        <dbReference type="ARBA" id="ARBA00023157"/>
    </source>
</evidence>
<reference evidence="10" key="1">
    <citation type="journal article" date="2020" name="Nat. Ecol. Evol.">
        <title>Deeply conserved synteny resolves early events in vertebrate evolution.</title>
        <authorList>
            <person name="Simakov O."/>
            <person name="Marletaz F."/>
            <person name="Yue J.X."/>
            <person name="O'Connell B."/>
            <person name="Jenkins J."/>
            <person name="Brandt A."/>
            <person name="Calef R."/>
            <person name="Tung C.H."/>
            <person name="Huang T.K."/>
            <person name="Schmutz J."/>
            <person name="Satoh N."/>
            <person name="Yu J.K."/>
            <person name="Putnam N.H."/>
            <person name="Green R.E."/>
            <person name="Rokhsar D.S."/>
        </authorList>
    </citation>
    <scope>NUCLEOTIDE SEQUENCE [LARGE SCALE GENOMIC DNA]</scope>
    <source>
        <strain evidence="10">S238N-H82</strain>
    </source>
</reference>
<keyword evidence="4" id="KW-0964">Secreted</keyword>
<dbReference type="GO" id="GO:0032934">
    <property type="term" value="F:sterol binding"/>
    <property type="evidence" value="ECO:0000318"/>
    <property type="project" value="GO_Central"/>
</dbReference>
<evidence type="ECO:0000256" key="3">
    <source>
        <dbReference type="ARBA" id="ARBA00021477"/>
    </source>
</evidence>
<dbReference type="InterPro" id="IPR014756">
    <property type="entry name" value="Ig_E-set"/>
</dbReference>
<evidence type="ECO:0000256" key="7">
    <source>
        <dbReference type="ARBA" id="ARBA00032516"/>
    </source>
</evidence>
<dbReference type="SUPFAM" id="SSF81296">
    <property type="entry name" value="E set domains"/>
    <property type="match status" value="1"/>
</dbReference>
<feature type="domain" description="MD-2-related lipid-recognition" evidence="9">
    <location>
        <begin position="22"/>
        <end position="145"/>
    </location>
</feature>
<sequence>MLKRLIFVGILVAFATSDNVVYKDCGSKTGAITTVGVTPCPNEPCLLKKGSNISMAITFTTKEEVTKISTDVYAVLLGKKLPFPNFPYPDGCKDSGLSCPLKSGGTFKYNSTLHVDSDYPAIKVLVWWQLADQNGDIIFCFEVPAEITN</sequence>
<reference evidence="11" key="2">
    <citation type="submission" date="2025-08" db="UniProtKB">
        <authorList>
            <consortium name="RefSeq"/>
        </authorList>
    </citation>
    <scope>IDENTIFICATION</scope>
    <source>
        <strain evidence="11">S238N-H82</strain>
        <tissue evidence="11">Testes</tissue>
    </source>
</reference>
<dbReference type="OMA" id="WSMKGDN"/>
<dbReference type="PANTHER" id="PTHR11306">
    <property type="entry name" value="NIEMANN PICK TYPE C2 PROTEIN NPC2-RELATED"/>
    <property type="match status" value="1"/>
</dbReference>
<feature type="signal peptide" evidence="8">
    <location>
        <begin position="1"/>
        <end position="17"/>
    </location>
</feature>
<evidence type="ECO:0000259" key="9">
    <source>
        <dbReference type="SMART" id="SM00737"/>
    </source>
</evidence>
<evidence type="ECO:0000256" key="1">
    <source>
        <dbReference type="ARBA" id="ARBA00004613"/>
    </source>
</evidence>
<organism evidence="10 11">
    <name type="scientific">Branchiostoma floridae</name>
    <name type="common">Florida lancelet</name>
    <name type="synonym">Amphioxus</name>
    <dbReference type="NCBI Taxonomy" id="7739"/>
    <lineage>
        <taxon>Eukaryota</taxon>
        <taxon>Metazoa</taxon>
        <taxon>Chordata</taxon>
        <taxon>Cephalochordata</taxon>
        <taxon>Leptocardii</taxon>
        <taxon>Amphioxiformes</taxon>
        <taxon>Branchiostomatidae</taxon>
        <taxon>Branchiostoma</taxon>
    </lineage>
</organism>
<keyword evidence="5 8" id="KW-0732">Signal</keyword>